<organism evidence="3 4">
    <name type="scientific">Melanomma pulvis-pyrius CBS 109.77</name>
    <dbReference type="NCBI Taxonomy" id="1314802"/>
    <lineage>
        <taxon>Eukaryota</taxon>
        <taxon>Fungi</taxon>
        <taxon>Dikarya</taxon>
        <taxon>Ascomycota</taxon>
        <taxon>Pezizomycotina</taxon>
        <taxon>Dothideomycetes</taxon>
        <taxon>Pleosporomycetidae</taxon>
        <taxon>Pleosporales</taxon>
        <taxon>Melanommataceae</taxon>
        <taxon>Melanomma</taxon>
    </lineage>
</organism>
<dbReference type="InterPro" id="IPR050300">
    <property type="entry name" value="GDXG_lipolytic_enzyme"/>
</dbReference>
<dbReference type="Gene3D" id="3.40.50.1820">
    <property type="entry name" value="alpha/beta hydrolase"/>
    <property type="match status" value="1"/>
</dbReference>
<dbReference type="Pfam" id="PF07859">
    <property type="entry name" value="Abhydrolase_3"/>
    <property type="match status" value="1"/>
</dbReference>
<keyword evidence="1" id="KW-0378">Hydrolase</keyword>
<dbReference type="AlphaFoldDB" id="A0A6A6XNN8"/>
<evidence type="ECO:0000313" key="4">
    <source>
        <dbReference type="Proteomes" id="UP000799757"/>
    </source>
</evidence>
<reference evidence="3" key="1">
    <citation type="journal article" date="2020" name="Stud. Mycol.">
        <title>101 Dothideomycetes genomes: a test case for predicting lifestyles and emergence of pathogens.</title>
        <authorList>
            <person name="Haridas S."/>
            <person name="Albert R."/>
            <person name="Binder M."/>
            <person name="Bloem J."/>
            <person name="Labutti K."/>
            <person name="Salamov A."/>
            <person name="Andreopoulos B."/>
            <person name="Baker S."/>
            <person name="Barry K."/>
            <person name="Bills G."/>
            <person name="Bluhm B."/>
            <person name="Cannon C."/>
            <person name="Castanera R."/>
            <person name="Culley D."/>
            <person name="Daum C."/>
            <person name="Ezra D."/>
            <person name="Gonzalez J."/>
            <person name="Henrissat B."/>
            <person name="Kuo A."/>
            <person name="Liang C."/>
            <person name="Lipzen A."/>
            <person name="Lutzoni F."/>
            <person name="Magnuson J."/>
            <person name="Mondo S."/>
            <person name="Nolan M."/>
            <person name="Ohm R."/>
            <person name="Pangilinan J."/>
            <person name="Park H.-J."/>
            <person name="Ramirez L."/>
            <person name="Alfaro M."/>
            <person name="Sun H."/>
            <person name="Tritt A."/>
            <person name="Yoshinaga Y."/>
            <person name="Zwiers L.-H."/>
            <person name="Turgeon B."/>
            <person name="Goodwin S."/>
            <person name="Spatafora J."/>
            <person name="Crous P."/>
            <person name="Grigoriev I."/>
        </authorList>
    </citation>
    <scope>NUCLEOTIDE SEQUENCE</scope>
    <source>
        <strain evidence="3">CBS 109.77</strain>
    </source>
</reference>
<evidence type="ECO:0000256" key="1">
    <source>
        <dbReference type="ARBA" id="ARBA00022801"/>
    </source>
</evidence>
<dbReference type="InterPro" id="IPR029058">
    <property type="entry name" value="AB_hydrolase_fold"/>
</dbReference>
<evidence type="ECO:0000259" key="2">
    <source>
        <dbReference type="Pfam" id="PF07859"/>
    </source>
</evidence>
<dbReference type="EMBL" id="MU001790">
    <property type="protein sequence ID" value="KAF2798156.1"/>
    <property type="molecule type" value="Genomic_DNA"/>
</dbReference>
<gene>
    <name evidence="3" type="ORF">K505DRAFT_357779</name>
</gene>
<dbReference type="InterPro" id="IPR013094">
    <property type="entry name" value="AB_hydrolase_3"/>
</dbReference>
<evidence type="ECO:0000313" key="3">
    <source>
        <dbReference type="EMBL" id="KAF2798156.1"/>
    </source>
</evidence>
<sequence>MPPIVSFADYGGMDAIRKSLNEQMEQGIKAGIFKVPDFTGVIKEEVQIPTRDGSTLRAVQYRPESGEQGPLFVYYHGGGWGFGFPEVNEPIFEILTKELGFTVVGVAYRLAPEHTFPTAANDAYDSLKWAAENASKLGSDPSKGIIVSGTSAGGNIAAVAAHEAMDQKLSPPLTGVFLNIPVLVHPDVVPDRYKPHYTSEEEFKEGIILDRKGMEFFYSEYKVDPKSKLINPLLWPGGHKTQPPTYLQVCGMDPLRDDSLIYESLLKEGGVATRLDVYSGIPHAGLDLLPMLSQAKKSLRDMKAGVQWLLSQKP</sequence>
<protein>
    <recommendedName>
        <fullName evidence="2">Alpha/beta hydrolase fold-3 domain-containing protein</fullName>
    </recommendedName>
</protein>
<dbReference type="OrthoDB" id="408631at2759"/>
<dbReference type="PANTHER" id="PTHR48081">
    <property type="entry name" value="AB HYDROLASE SUPERFAMILY PROTEIN C4A8.06C"/>
    <property type="match status" value="1"/>
</dbReference>
<accession>A0A6A6XNN8</accession>
<dbReference type="Proteomes" id="UP000799757">
    <property type="component" value="Unassembled WGS sequence"/>
</dbReference>
<proteinExistence type="predicted"/>
<dbReference type="GO" id="GO:0016787">
    <property type="term" value="F:hydrolase activity"/>
    <property type="evidence" value="ECO:0007669"/>
    <property type="project" value="UniProtKB-KW"/>
</dbReference>
<dbReference type="SUPFAM" id="SSF53474">
    <property type="entry name" value="alpha/beta-Hydrolases"/>
    <property type="match status" value="1"/>
</dbReference>
<name>A0A6A6XNN8_9PLEO</name>
<keyword evidence="4" id="KW-1185">Reference proteome</keyword>
<feature type="domain" description="Alpha/beta hydrolase fold-3" evidence="2">
    <location>
        <begin position="72"/>
        <end position="284"/>
    </location>
</feature>
<dbReference type="PANTHER" id="PTHR48081:SF8">
    <property type="entry name" value="ALPHA_BETA HYDROLASE FOLD-3 DOMAIN-CONTAINING PROTEIN-RELATED"/>
    <property type="match status" value="1"/>
</dbReference>